<dbReference type="AlphaFoldDB" id="A0A5D4SUW9"/>
<feature type="transmembrane region" description="Helical" evidence="5">
    <location>
        <begin position="290"/>
        <end position="312"/>
    </location>
</feature>
<name>A0A5D4SUW9_9BACI</name>
<dbReference type="PANTHER" id="PTHR37422">
    <property type="entry name" value="TEICHURONIC ACID BIOSYNTHESIS PROTEIN TUAE"/>
    <property type="match status" value="1"/>
</dbReference>
<comment type="caution">
    <text evidence="7">The sequence shown here is derived from an EMBL/GenBank/DDBJ whole genome shotgun (WGS) entry which is preliminary data.</text>
</comment>
<dbReference type="STRING" id="79883.GCA_001636495_01386"/>
<dbReference type="Pfam" id="PF04932">
    <property type="entry name" value="Wzy_C"/>
    <property type="match status" value="1"/>
</dbReference>
<evidence type="ECO:0000256" key="1">
    <source>
        <dbReference type="ARBA" id="ARBA00004141"/>
    </source>
</evidence>
<dbReference type="InterPro" id="IPR007016">
    <property type="entry name" value="O-antigen_ligase-rel_domated"/>
</dbReference>
<evidence type="ECO:0000313" key="7">
    <source>
        <dbReference type="EMBL" id="TYS67173.1"/>
    </source>
</evidence>
<feature type="domain" description="O-antigen ligase-related" evidence="6">
    <location>
        <begin position="206"/>
        <end position="345"/>
    </location>
</feature>
<feature type="transmembrane region" description="Helical" evidence="5">
    <location>
        <begin position="180"/>
        <end position="196"/>
    </location>
</feature>
<evidence type="ECO:0000256" key="3">
    <source>
        <dbReference type="ARBA" id="ARBA00022989"/>
    </source>
</evidence>
<evidence type="ECO:0000256" key="2">
    <source>
        <dbReference type="ARBA" id="ARBA00022692"/>
    </source>
</evidence>
<feature type="transmembrane region" description="Helical" evidence="5">
    <location>
        <begin position="96"/>
        <end position="116"/>
    </location>
</feature>
<protein>
    <submittedName>
        <fullName evidence="7">O-antigen ligase family protein</fullName>
    </submittedName>
</protein>
<feature type="transmembrane region" description="Helical" evidence="5">
    <location>
        <begin position="128"/>
        <end position="147"/>
    </location>
</feature>
<keyword evidence="4 5" id="KW-0472">Membrane</keyword>
<organism evidence="7 8">
    <name type="scientific">Sutcliffiella horikoshii</name>
    <dbReference type="NCBI Taxonomy" id="79883"/>
    <lineage>
        <taxon>Bacteria</taxon>
        <taxon>Bacillati</taxon>
        <taxon>Bacillota</taxon>
        <taxon>Bacilli</taxon>
        <taxon>Bacillales</taxon>
        <taxon>Bacillaceae</taxon>
        <taxon>Sutcliffiella</taxon>
    </lineage>
</organism>
<keyword evidence="3 5" id="KW-1133">Transmembrane helix</keyword>
<proteinExistence type="predicted"/>
<feature type="transmembrane region" description="Helical" evidence="5">
    <location>
        <begin position="21"/>
        <end position="39"/>
    </location>
</feature>
<keyword evidence="2 5" id="KW-0812">Transmembrane</keyword>
<dbReference type="GO" id="GO:0016020">
    <property type="term" value="C:membrane"/>
    <property type="evidence" value="ECO:0007669"/>
    <property type="project" value="UniProtKB-SubCell"/>
</dbReference>
<dbReference type="Proteomes" id="UP000322524">
    <property type="component" value="Unassembled WGS sequence"/>
</dbReference>
<reference evidence="7 8" key="1">
    <citation type="submission" date="2019-08" db="EMBL/GenBank/DDBJ databases">
        <title>Bacillus genomes from the desert of Cuatro Cienegas, Coahuila.</title>
        <authorList>
            <person name="Olmedo-Alvarez G."/>
        </authorList>
    </citation>
    <scope>NUCLEOTIDE SEQUENCE [LARGE SCALE GENOMIC DNA]</scope>
    <source>
        <strain evidence="7 8">CH28_1T</strain>
    </source>
</reference>
<dbReference type="PANTHER" id="PTHR37422:SF17">
    <property type="entry name" value="O-ANTIGEN LIGASE"/>
    <property type="match status" value="1"/>
</dbReference>
<feature type="transmembrane region" description="Helical" evidence="5">
    <location>
        <begin position="72"/>
        <end position="90"/>
    </location>
</feature>
<feature type="transmembrane region" description="Helical" evidence="5">
    <location>
        <begin position="45"/>
        <end position="65"/>
    </location>
</feature>
<evidence type="ECO:0000313" key="8">
    <source>
        <dbReference type="Proteomes" id="UP000322524"/>
    </source>
</evidence>
<accession>A0A5D4SUW9</accession>
<feature type="transmembrane region" description="Helical" evidence="5">
    <location>
        <begin position="389"/>
        <end position="405"/>
    </location>
</feature>
<evidence type="ECO:0000256" key="5">
    <source>
        <dbReference type="SAM" id="Phobius"/>
    </source>
</evidence>
<dbReference type="EMBL" id="VTEV01000006">
    <property type="protein sequence ID" value="TYS67173.1"/>
    <property type="molecule type" value="Genomic_DNA"/>
</dbReference>
<sequence>MEMRKKGGWEMDNVLQKPQRYQLSIFFMILLVTLANYGISLGFSLKPYMIFLLLFIFFHLSSFYFQRLQSFEVAMLLFYFTYCYSGVFALHPDSSLRILLGITLYLTCYFIMKSILSYSNISVVEKGIANTGIFFNTASLILYVLGIRSTDFQFEGERVTVFGVLLDRSYPRLIGLLEDPNFFVFYNTLFFAYYLCHPNSWKNRVGLLLCIAANLLTFSRGGIVALVIMFFVYLLLNKPLKQIKIAVGTILSLCLLIYVVTVQLKFGLLEIINSRFEDFSNDGGSGRFELWDRAWTFFSDNMIFGIGAFNFSDYNFFYHNDTLTVHNTFLDILSESGLVGITFYLIFIYLVFIQLCKFNVHRVRQYLFLTYIGFVLQMMFLSVIINDMFFMYIAILSTFLNSIQQEKERRIIRLRNNPYSNIRKQIS</sequence>
<dbReference type="OrthoDB" id="104748at2"/>
<gene>
    <name evidence="7" type="ORF">FZC76_16770</name>
</gene>
<evidence type="ECO:0000256" key="4">
    <source>
        <dbReference type="ARBA" id="ARBA00023136"/>
    </source>
</evidence>
<comment type="subcellular location">
    <subcellularLocation>
        <location evidence="1">Membrane</location>
        <topology evidence="1">Multi-pass membrane protein</topology>
    </subcellularLocation>
</comment>
<feature type="transmembrane region" description="Helical" evidence="5">
    <location>
        <begin position="208"/>
        <end position="233"/>
    </location>
</feature>
<feature type="transmembrane region" description="Helical" evidence="5">
    <location>
        <begin position="332"/>
        <end position="353"/>
    </location>
</feature>
<dbReference type="GO" id="GO:0016874">
    <property type="term" value="F:ligase activity"/>
    <property type="evidence" value="ECO:0007669"/>
    <property type="project" value="UniProtKB-KW"/>
</dbReference>
<feature type="transmembrane region" description="Helical" evidence="5">
    <location>
        <begin position="245"/>
        <end position="269"/>
    </location>
</feature>
<keyword evidence="7" id="KW-0436">Ligase</keyword>
<evidence type="ECO:0000259" key="6">
    <source>
        <dbReference type="Pfam" id="PF04932"/>
    </source>
</evidence>
<dbReference type="InterPro" id="IPR051533">
    <property type="entry name" value="WaaL-like"/>
</dbReference>
<feature type="transmembrane region" description="Helical" evidence="5">
    <location>
        <begin position="365"/>
        <end position="383"/>
    </location>
</feature>